<accession>A0A317WW29</accession>
<dbReference type="RefSeq" id="XP_025468974.1">
    <property type="nucleotide sequence ID" value="XM_025615012.1"/>
</dbReference>
<dbReference type="GeneID" id="37117155"/>
<protein>
    <submittedName>
        <fullName evidence="2">Uncharacterized protein</fullName>
    </submittedName>
</protein>
<sequence>MTTPPSPSIKMATKDDTSTQITTISNLKDTSISPTLWYRLHVLISDLQNFNNPTSQTRLESITDPSFIVPPYFSSDEAKKIKQTVVDTTGKTFTQMVEEGLNERLEWRQKKRIESGDFRVCAAHDLAPVMGRALGIDLKMLEKDKAFGKLVEQKGLDLGEGEGWGGLKKKSFEPKKRR</sequence>
<gene>
    <name evidence="2" type="ORF">BO94DRAFT_574310</name>
</gene>
<evidence type="ECO:0000313" key="3">
    <source>
        <dbReference type="Proteomes" id="UP000246702"/>
    </source>
</evidence>
<dbReference type="EMBL" id="MSFK01000010">
    <property type="protein sequence ID" value="PWY90596.1"/>
    <property type="molecule type" value="Genomic_DNA"/>
</dbReference>
<comment type="caution">
    <text evidence="2">The sequence shown here is derived from an EMBL/GenBank/DDBJ whole genome shotgun (WGS) entry which is preliminary data.</text>
</comment>
<keyword evidence="3" id="KW-1185">Reference proteome</keyword>
<evidence type="ECO:0000256" key="1">
    <source>
        <dbReference type="SAM" id="MobiDB-lite"/>
    </source>
</evidence>
<dbReference type="OrthoDB" id="2740448at2759"/>
<organism evidence="2 3">
    <name type="scientific">Aspergillus sclerotioniger CBS 115572</name>
    <dbReference type="NCBI Taxonomy" id="1450535"/>
    <lineage>
        <taxon>Eukaryota</taxon>
        <taxon>Fungi</taxon>
        <taxon>Dikarya</taxon>
        <taxon>Ascomycota</taxon>
        <taxon>Pezizomycotina</taxon>
        <taxon>Eurotiomycetes</taxon>
        <taxon>Eurotiomycetidae</taxon>
        <taxon>Eurotiales</taxon>
        <taxon>Aspergillaceae</taxon>
        <taxon>Aspergillus</taxon>
        <taxon>Aspergillus subgen. Circumdati</taxon>
    </lineage>
</organism>
<dbReference type="Proteomes" id="UP000246702">
    <property type="component" value="Unassembled WGS sequence"/>
</dbReference>
<dbReference type="AlphaFoldDB" id="A0A317WW29"/>
<feature type="region of interest" description="Disordered" evidence="1">
    <location>
        <begin position="157"/>
        <end position="178"/>
    </location>
</feature>
<name>A0A317WW29_9EURO</name>
<proteinExistence type="predicted"/>
<reference evidence="2 3" key="1">
    <citation type="submission" date="2016-12" db="EMBL/GenBank/DDBJ databases">
        <title>The genomes of Aspergillus section Nigri reveals drivers in fungal speciation.</title>
        <authorList>
            <consortium name="DOE Joint Genome Institute"/>
            <person name="Vesth T.C."/>
            <person name="Nybo J."/>
            <person name="Theobald S."/>
            <person name="Brandl J."/>
            <person name="Frisvad J.C."/>
            <person name="Nielsen K.F."/>
            <person name="Lyhne E.K."/>
            <person name="Kogle M.E."/>
            <person name="Kuo A."/>
            <person name="Riley R."/>
            <person name="Clum A."/>
            <person name="Nolan M."/>
            <person name="Lipzen A."/>
            <person name="Salamov A."/>
            <person name="Henrissat B."/>
            <person name="Wiebenga A."/>
            <person name="De Vries R.P."/>
            <person name="Grigoriev I.V."/>
            <person name="Mortensen U.H."/>
            <person name="Andersen M.R."/>
            <person name="Baker S.E."/>
        </authorList>
    </citation>
    <scope>NUCLEOTIDE SEQUENCE [LARGE SCALE GENOMIC DNA]</scope>
    <source>
        <strain evidence="2 3">CBS 115572</strain>
    </source>
</reference>
<evidence type="ECO:0000313" key="2">
    <source>
        <dbReference type="EMBL" id="PWY90596.1"/>
    </source>
</evidence>
<dbReference type="STRING" id="1450535.A0A317WW29"/>